<accession>A0AA37P7Z2</accession>
<keyword evidence="4" id="KW-1185">Reference proteome</keyword>
<dbReference type="RefSeq" id="XP_049128794.1">
    <property type="nucleotide sequence ID" value="XM_049272837.1"/>
</dbReference>
<feature type="signal peptide" evidence="1">
    <location>
        <begin position="1"/>
        <end position="22"/>
    </location>
</feature>
<reference evidence="3 4" key="1">
    <citation type="submission" date="2022-03" db="EMBL/GenBank/DDBJ databases">
        <title>Genome data of Colletotrichum spp.</title>
        <authorList>
            <person name="Utami Y.D."/>
            <person name="Hiruma K."/>
        </authorList>
    </citation>
    <scope>NUCLEOTIDE SEQUENCE [LARGE SCALE GENOMIC DNA]</scope>
    <source>
        <strain evidence="3 4">MAFF 239500</strain>
    </source>
</reference>
<dbReference type="GO" id="GO:0047657">
    <property type="term" value="F:alpha-1,3-glucan synthase activity"/>
    <property type="evidence" value="ECO:0007669"/>
    <property type="project" value="TreeGrafter"/>
</dbReference>
<dbReference type="Proteomes" id="UP001055115">
    <property type="component" value="Unassembled WGS sequence"/>
</dbReference>
<evidence type="ECO:0000313" key="3">
    <source>
        <dbReference type="EMBL" id="GKT46444.1"/>
    </source>
</evidence>
<proteinExistence type="predicted"/>
<evidence type="ECO:0000256" key="1">
    <source>
        <dbReference type="SAM" id="SignalP"/>
    </source>
</evidence>
<sequence>MSNSVLAWALTLLTASSTLVSGLKYTASEVDYNLNQNRLATNPFQYTGKRDNHTFAKSPENWRFPYYTLFIDRFVNGDPENDNSNGTLFEHDIMSNQLRHGGDLAGLVDTLDYIAGMGIKGIYIAGSPFINDPWKADSYSPLDLTLLDRHYGNITAWQEAIDAIHAKGMYVVMDQTMAT</sequence>
<gene>
    <name evidence="3" type="ORF">ColSpa_06625</name>
</gene>
<dbReference type="InterPro" id="IPR058655">
    <property type="entry name" value="Mok11-14/Ags1-like"/>
</dbReference>
<dbReference type="InterPro" id="IPR017853">
    <property type="entry name" value="GH"/>
</dbReference>
<dbReference type="GO" id="GO:0070600">
    <property type="term" value="P:fungal-type cell wall (1-&gt;3)-alpha-glucan biosynthetic process"/>
    <property type="evidence" value="ECO:0007669"/>
    <property type="project" value="TreeGrafter"/>
</dbReference>
<dbReference type="PANTHER" id="PTHR47182:SF2">
    <property type="entry name" value="CELL WALL ALPHA-1,3-GLUCAN SYNTHASE AGS1"/>
    <property type="match status" value="1"/>
</dbReference>
<dbReference type="InterPro" id="IPR006047">
    <property type="entry name" value="GH13_cat_dom"/>
</dbReference>
<evidence type="ECO:0000259" key="2">
    <source>
        <dbReference type="Pfam" id="PF00128"/>
    </source>
</evidence>
<name>A0AA37P7Z2_9PEZI</name>
<organism evidence="3 4">
    <name type="scientific">Colletotrichum spaethianum</name>
    <dbReference type="NCBI Taxonomy" id="700344"/>
    <lineage>
        <taxon>Eukaryota</taxon>
        <taxon>Fungi</taxon>
        <taxon>Dikarya</taxon>
        <taxon>Ascomycota</taxon>
        <taxon>Pezizomycotina</taxon>
        <taxon>Sordariomycetes</taxon>
        <taxon>Hypocreomycetidae</taxon>
        <taxon>Glomerellales</taxon>
        <taxon>Glomerellaceae</taxon>
        <taxon>Colletotrichum</taxon>
        <taxon>Colletotrichum spaethianum species complex</taxon>
    </lineage>
</organism>
<dbReference type="GO" id="GO:0009277">
    <property type="term" value="C:fungal-type cell wall"/>
    <property type="evidence" value="ECO:0007669"/>
    <property type="project" value="TreeGrafter"/>
</dbReference>
<protein>
    <submittedName>
        <fullName evidence="3">Cell wall alpha-1,3-glucan synthase mok13</fullName>
    </submittedName>
</protein>
<feature type="chain" id="PRO_5041266463" evidence="1">
    <location>
        <begin position="23"/>
        <end position="179"/>
    </location>
</feature>
<dbReference type="Pfam" id="PF00128">
    <property type="entry name" value="Alpha-amylase"/>
    <property type="match status" value="1"/>
</dbReference>
<dbReference type="AlphaFoldDB" id="A0AA37P7Z2"/>
<dbReference type="SUPFAM" id="SSF51445">
    <property type="entry name" value="(Trans)glycosidases"/>
    <property type="match status" value="1"/>
</dbReference>
<feature type="domain" description="Glycosyl hydrolase family 13 catalytic" evidence="2">
    <location>
        <begin position="69"/>
        <end position="175"/>
    </location>
</feature>
<keyword evidence="1" id="KW-0732">Signal</keyword>
<comment type="caution">
    <text evidence="3">The sequence shown here is derived from an EMBL/GenBank/DDBJ whole genome shotgun (WGS) entry which is preliminary data.</text>
</comment>
<dbReference type="EMBL" id="BQXU01000016">
    <property type="protein sequence ID" value="GKT46444.1"/>
    <property type="molecule type" value="Genomic_DNA"/>
</dbReference>
<dbReference type="PANTHER" id="PTHR47182">
    <property type="entry name" value="CELL WALL ALPHA-1,3-GLUCAN SYNTHASE AGS1-RELATED"/>
    <property type="match status" value="1"/>
</dbReference>
<evidence type="ECO:0000313" key="4">
    <source>
        <dbReference type="Proteomes" id="UP001055115"/>
    </source>
</evidence>
<dbReference type="Gene3D" id="3.20.20.80">
    <property type="entry name" value="Glycosidases"/>
    <property type="match status" value="1"/>
</dbReference>
<dbReference type="GeneID" id="73327427"/>